<feature type="compositionally biased region" description="Basic residues" evidence="1">
    <location>
        <begin position="1"/>
        <end position="16"/>
    </location>
</feature>
<evidence type="ECO:0000313" key="3">
    <source>
        <dbReference type="Proteomes" id="UP000554482"/>
    </source>
</evidence>
<proteinExistence type="predicted"/>
<feature type="region of interest" description="Disordered" evidence="1">
    <location>
        <begin position="826"/>
        <end position="861"/>
    </location>
</feature>
<feature type="compositionally biased region" description="Basic and acidic residues" evidence="1">
    <location>
        <begin position="111"/>
        <end position="154"/>
    </location>
</feature>
<reference evidence="2 3" key="1">
    <citation type="submission" date="2020-06" db="EMBL/GenBank/DDBJ databases">
        <title>Transcriptomic and genomic resources for Thalictrum thalictroides and T. hernandezii: Facilitating candidate gene discovery in an emerging model plant lineage.</title>
        <authorList>
            <person name="Arias T."/>
            <person name="Riano-Pachon D.M."/>
            <person name="Di Stilio V.S."/>
        </authorList>
    </citation>
    <scope>NUCLEOTIDE SEQUENCE [LARGE SCALE GENOMIC DNA]</scope>
    <source>
        <strain evidence="3">cv. WT478/WT964</strain>
        <tissue evidence="2">Leaves</tissue>
    </source>
</reference>
<dbReference type="EMBL" id="JABWDY010037166">
    <property type="protein sequence ID" value="KAF5180616.1"/>
    <property type="molecule type" value="Genomic_DNA"/>
</dbReference>
<feature type="compositionally biased region" description="Basic and acidic residues" evidence="1">
    <location>
        <begin position="174"/>
        <end position="224"/>
    </location>
</feature>
<feature type="compositionally biased region" description="Basic and acidic residues" evidence="1">
    <location>
        <begin position="468"/>
        <end position="494"/>
    </location>
</feature>
<feature type="compositionally biased region" description="Basic and acidic residues" evidence="1">
    <location>
        <begin position="512"/>
        <end position="523"/>
    </location>
</feature>
<feature type="compositionally biased region" description="Basic and acidic residues" evidence="1">
    <location>
        <begin position="279"/>
        <end position="370"/>
    </location>
</feature>
<feature type="compositionally biased region" description="Basic and acidic residues" evidence="1">
    <location>
        <begin position="411"/>
        <end position="429"/>
    </location>
</feature>
<feature type="compositionally biased region" description="Basic and acidic residues" evidence="1">
    <location>
        <begin position="530"/>
        <end position="543"/>
    </location>
</feature>
<feature type="compositionally biased region" description="Basic and acidic residues" evidence="1">
    <location>
        <begin position="575"/>
        <end position="611"/>
    </location>
</feature>
<dbReference type="AlphaFoldDB" id="A0A7J6V6I4"/>
<gene>
    <name evidence="2" type="ORF">FRX31_029796</name>
</gene>
<sequence length="1229" mass="137774">MPRSSRHKSHKQHKHSSKEAREHSDSEEVVNFKDRKDREEVVVRVSRESASSEKRKLAAQSIDSKDVYSPGNGGLPEEYSASKRRKERSDASGVDRWNGGGEVGRGGISVGDKETKGESSRIDSEKGMKSKVSVDSKSNKSSRRHESSSEKKEMNPGSIVEIQEVKRSSNSSKAESKSKSEKSDKDSSRKEVHQYKDSKDKEHVSERSAKAQDVRRERSDDRGSGKGVVDNEGSRKQSSHLEDRLSKPEVEITDRLMQEELRNPELEKEMEKRMRRKRDGSDEKDKYVEDVRDLSGRRLSNRDERHKDEKHKEEKHKEDRYRDKHREDPDRDHRSRDDRGVRDHRSSKDHISDRSGSRHSRDENKLVIENHHKKPKTQNTDRDDSPHLDDRASKYKDYRGKKRSSEEDDRSDIKSRNTKDQRYEVEKKLSSGKVESLADRGRSQSRLADGDSTVSGRRRSSPSSGAHFSKDGFRHSSKQAESKYKDSASEERVRSSVTSSRELPSVSGVPERASESRSADKPKSMGKPIQFDKNHFAESERSPIIDVQVSPQMKEKSHSSTSIDRRHSNRTPVRRSLDIEENVHRSSKDVRDHSGIEDRGSQEWPLEKSTAEEFPQADGDTISVSSSYNRTNHLPTSSSSVLPPPPPLRTGVDSPSVFSSFEEDNRSKSSNRYKRPGDTNVGRVQGNAWKGVLNWSSPVTNGFIPFQPGPPPGGYHPIMQQFHGPPLFGVRPSMELNPTGVPYHIPDADRYSGHGRSFGWRNRADEACPPHLHGWDGGNGGFGDESHMHGKPDWDQNRHVMTDLGWDASADLWKGQNNGLTMDFPSASRKEDNQLRGPVDEAWGGKPGARSRNDRSRSVSRAESIEIKVSDDIPSEQVSIEASKQIVVEKTPEPLKTLNDNDFCQVYLSKLDISVDLTHPELYKQCKSLFKKEGILTDGDVTISTKKSGTSRQRISNTSLSSQLFPAIKDSVFQRAMILYKKQCEELKAKVPVLSVFGTGPKNVSSNDVEMLYSDATIIDQEQEPLPDLMEEAELIPTLTQADVEEPVPASDSEKADDPVISFNLEKMEDSVPTSGPEMAEELFSNLDQNERDEAVPKHSEEMVEPVPTYGSVASEEHASLINHMELKEADAKTAVNVKNLEDAEVDPLQHALSAIINSSNNMEDDTTTCDGKGNCSASIVRNNAFSDDTMCGFLGVTDGSEAFEALAPMSIECKSVNLSRIHSPESTH</sequence>
<organism evidence="2 3">
    <name type="scientific">Thalictrum thalictroides</name>
    <name type="common">Rue-anemone</name>
    <name type="synonym">Anemone thalictroides</name>
    <dbReference type="NCBI Taxonomy" id="46969"/>
    <lineage>
        <taxon>Eukaryota</taxon>
        <taxon>Viridiplantae</taxon>
        <taxon>Streptophyta</taxon>
        <taxon>Embryophyta</taxon>
        <taxon>Tracheophyta</taxon>
        <taxon>Spermatophyta</taxon>
        <taxon>Magnoliopsida</taxon>
        <taxon>Ranunculales</taxon>
        <taxon>Ranunculaceae</taxon>
        <taxon>Thalictroideae</taxon>
        <taxon>Thalictrum</taxon>
    </lineage>
</organism>
<evidence type="ECO:0000256" key="1">
    <source>
        <dbReference type="SAM" id="MobiDB-lite"/>
    </source>
</evidence>
<feature type="compositionally biased region" description="Polar residues" evidence="1">
    <location>
        <begin position="622"/>
        <end position="633"/>
    </location>
</feature>
<feature type="compositionally biased region" description="Gly residues" evidence="1">
    <location>
        <begin position="98"/>
        <end position="109"/>
    </location>
</feature>
<dbReference type="PANTHER" id="PTHR34837:SF1">
    <property type="entry name" value="LOW PROTEIN: ZINC FINGER CCCH DOMAIN PROTEIN"/>
    <property type="match status" value="1"/>
</dbReference>
<feature type="compositionally biased region" description="Basic and acidic residues" evidence="1">
    <location>
        <begin position="379"/>
        <end position="398"/>
    </location>
</feature>
<comment type="caution">
    <text evidence="2">The sequence shown here is derived from an EMBL/GenBank/DDBJ whole genome shotgun (WGS) entry which is preliminary data.</text>
</comment>
<feature type="compositionally biased region" description="Basic and acidic residues" evidence="1">
    <location>
        <begin position="232"/>
        <end position="272"/>
    </location>
</feature>
<protein>
    <submittedName>
        <fullName evidence="2">LOW protein: zinc finger CCCH domain protein</fullName>
    </submittedName>
</protein>
<feature type="region of interest" description="Disordered" evidence="1">
    <location>
        <begin position="1"/>
        <end position="685"/>
    </location>
</feature>
<feature type="compositionally biased region" description="Basic and acidic residues" evidence="1">
    <location>
        <begin position="17"/>
        <end position="56"/>
    </location>
</feature>
<keyword evidence="3" id="KW-1185">Reference proteome</keyword>
<feature type="compositionally biased region" description="Basic and acidic residues" evidence="1">
    <location>
        <begin position="553"/>
        <end position="566"/>
    </location>
</feature>
<accession>A0A7J6V6I4</accession>
<evidence type="ECO:0000313" key="2">
    <source>
        <dbReference type="EMBL" id="KAF5180616.1"/>
    </source>
</evidence>
<dbReference type="PANTHER" id="PTHR34837">
    <property type="entry name" value="OS05G0595500 PROTEIN"/>
    <property type="match status" value="1"/>
</dbReference>
<name>A0A7J6V6I4_THATH</name>
<dbReference type="Proteomes" id="UP000554482">
    <property type="component" value="Unassembled WGS sequence"/>
</dbReference>
<dbReference type="OrthoDB" id="1938945at2759"/>